<evidence type="ECO:0000313" key="2">
    <source>
        <dbReference type="Proteomes" id="UP000694240"/>
    </source>
</evidence>
<dbReference type="Proteomes" id="UP000694240">
    <property type="component" value="Chromosome 5"/>
</dbReference>
<dbReference type="AlphaFoldDB" id="A0A8T2D0M4"/>
<proteinExistence type="predicted"/>
<gene>
    <name evidence="1" type="ORF">ISN45_At05g050220</name>
</gene>
<organism evidence="1 2">
    <name type="scientific">Arabidopsis thaliana x Arabidopsis arenosa</name>
    <dbReference type="NCBI Taxonomy" id="1240361"/>
    <lineage>
        <taxon>Eukaryota</taxon>
        <taxon>Viridiplantae</taxon>
        <taxon>Streptophyta</taxon>
        <taxon>Embryophyta</taxon>
        <taxon>Tracheophyta</taxon>
        <taxon>Spermatophyta</taxon>
        <taxon>Magnoliopsida</taxon>
        <taxon>eudicotyledons</taxon>
        <taxon>Gunneridae</taxon>
        <taxon>Pentapetalae</taxon>
        <taxon>rosids</taxon>
        <taxon>malvids</taxon>
        <taxon>Brassicales</taxon>
        <taxon>Brassicaceae</taxon>
        <taxon>Camelineae</taxon>
        <taxon>Arabidopsis</taxon>
    </lineage>
</organism>
<keyword evidence="2" id="KW-1185">Reference proteome</keyword>
<reference evidence="1 2" key="1">
    <citation type="submission" date="2020-12" db="EMBL/GenBank/DDBJ databases">
        <title>Concerted genomic and epigenomic changes stabilize Arabidopsis allopolyploids.</title>
        <authorList>
            <person name="Chen Z."/>
        </authorList>
    </citation>
    <scope>NUCLEOTIDE SEQUENCE [LARGE SCALE GENOMIC DNA]</scope>
    <source>
        <strain evidence="1">Allo738</strain>
        <tissue evidence="1">Leaf</tissue>
    </source>
</reference>
<sequence length="54" mass="6031">MSEKIGRLQFFSLKSSVALNTLNQSFSHAEKRTNMFLGYRLSSIVTEPSNSSCS</sequence>
<accession>A0A8T2D0M4</accession>
<name>A0A8T2D0M4_9BRAS</name>
<dbReference type="EMBL" id="JAEFBK010000005">
    <property type="protein sequence ID" value="KAG7606068.1"/>
    <property type="molecule type" value="Genomic_DNA"/>
</dbReference>
<comment type="caution">
    <text evidence="1">The sequence shown here is derived from an EMBL/GenBank/DDBJ whole genome shotgun (WGS) entry which is preliminary data.</text>
</comment>
<evidence type="ECO:0000313" key="1">
    <source>
        <dbReference type="EMBL" id="KAG7606068.1"/>
    </source>
</evidence>
<protein>
    <submittedName>
        <fullName evidence="1">Uncharacterized protein</fullName>
    </submittedName>
</protein>